<dbReference type="EMBL" id="AANC01000001">
    <property type="protein sequence ID" value="EAQ50689.1"/>
    <property type="molecule type" value="Genomic_DNA"/>
</dbReference>
<dbReference type="AlphaFoldDB" id="A3XGR2"/>
<dbReference type="Pfam" id="PF11013">
    <property type="entry name" value="DUF2851"/>
    <property type="match status" value="1"/>
</dbReference>
<evidence type="ECO:0000313" key="2">
    <source>
        <dbReference type="Proteomes" id="UP000001601"/>
    </source>
</evidence>
<organism evidence="1 2">
    <name type="scientific">Leeuwenhoekiella blandensis (strain CECT 7118 / CCUG 51940 / KCTC 22103 / MED217)</name>
    <name type="common">Flavobacterium sp. (strain MED217)</name>
    <dbReference type="NCBI Taxonomy" id="398720"/>
    <lineage>
        <taxon>Bacteria</taxon>
        <taxon>Pseudomonadati</taxon>
        <taxon>Bacteroidota</taxon>
        <taxon>Flavobacteriia</taxon>
        <taxon>Flavobacteriales</taxon>
        <taxon>Flavobacteriaceae</taxon>
        <taxon>Leeuwenhoekiella</taxon>
    </lineage>
</organism>
<dbReference type="RefSeq" id="WP_009781181.1">
    <property type="nucleotide sequence ID" value="NZ_CH672395.1"/>
</dbReference>
<dbReference type="OrthoDB" id="1005072at2"/>
<sequence length="428" mass="49938">MKESFLHYIWQFRKFEGATSGQILLSDEKKKIQILNPGRYNQLAGPDFFNAQVRIDDQLWAGNVEIHSKSSDWYMHRHETDAAYDNVILHVVWEDDCAVYDKANLPIPTLVLKNKIPTTLLHNYRNLVEIQKSGFINCETSIAEVPTDRLEHWLERVYFERLEYKVTQVQQKLTATQGDWEAVLFQTLMRNFGTVINADAFEELAQKIPFKTVRKLARQEQLEPILLGLAGLLKARLDSQELVQWKADFDYNQKKFDLPSAIDHQVQFFKLRPPNFPTIRLSQLAMLYTKNDTLFSSLMNAKTRDEIQNIFKVETSTYWKTHFTFDKSHTPRSKYLSKAFIDVLIINTIIPVQFAYARARGLDNQEQLLMLLASIPLENNRVIKNFEEILKFKKDALHSQALLHLKTKYCDLNRCLQCELGNYLIANA</sequence>
<accession>A3XGR2</accession>
<dbReference type="InterPro" id="IPR021272">
    <property type="entry name" value="DUF2851"/>
</dbReference>
<gene>
    <name evidence="1" type="ORF">MED217_14140</name>
</gene>
<evidence type="ECO:0000313" key="1">
    <source>
        <dbReference type="EMBL" id="EAQ50689.1"/>
    </source>
</evidence>
<protein>
    <recommendedName>
        <fullName evidence="3">DUF2851 domain-containing protein</fullName>
    </recommendedName>
</protein>
<dbReference type="HOGENOM" id="CLU_044582_0_0_10"/>
<comment type="caution">
    <text evidence="1">The sequence shown here is derived from an EMBL/GenBank/DDBJ whole genome shotgun (WGS) entry which is preliminary data.</text>
</comment>
<evidence type="ECO:0008006" key="3">
    <source>
        <dbReference type="Google" id="ProtNLM"/>
    </source>
</evidence>
<name>A3XGR2_LEEBM</name>
<dbReference type="eggNOG" id="ENOG502Z7XW">
    <property type="taxonomic scope" value="Bacteria"/>
</dbReference>
<keyword evidence="2" id="KW-1185">Reference proteome</keyword>
<reference evidence="1 2" key="1">
    <citation type="journal article" date="2007" name="Nature">
        <title>Light stimulates growth of proteorhodopsin-containing marine Flavobacteria.</title>
        <authorList>
            <person name="Gomez-Consarnau L."/>
            <person name="Gonzalez J.M."/>
            <person name="Coll-Llado M."/>
            <person name="Gourdon P."/>
            <person name="Pascher T."/>
            <person name="Neutze R."/>
            <person name="Pedros-Alio C."/>
            <person name="Pinhassi J."/>
        </authorList>
    </citation>
    <scope>NUCLEOTIDE SEQUENCE [LARGE SCALE GENOMIC DNA]</scope>
    <source>
        <strain evidence="1 2">MED217</strain>
    </source>
</reference>
<proteinExistence type="predicted"/>
<dbReference type="Proteomes" id="UP000001601">
    <property type="component" value="Unassembled WGS sequence"/>
</dbReference>
<dbReference type="STRING" id="398720.MED217_14140"/>